<accession>K4KHW7</accession>
<dbReference type="Proteomes" id="UP000000466">
    <property type="component" value="Chromosome"/>
</dbReference>
<dbReference type="GO" id="GO:0046872">
    <property type="term" value="F:metal ion binding"/>
    <property type="evidence" value="ECO:0007669"/>
    <property type="project" value="UniProtKB-KW"/>
</dbReference>
<evidence type="ECO:0000256" key="2">
    <source>
        <dbReference type="ARBA" id="ARBA00022617"/>
    </source>
</evidence>
<dbReference type="InterPro" id="IPR009056">
    <property type="entry name" value="Cyt_c-like_dom"/>
</dbReference>
<keyword evidence="11" id="KW-1185">Reference proteome</keyword>
<keyword evidence="4 8" id="KW-0732">Signal</keyword>
<dbReference type="KEGG" id="saga:M5M_07515"/>
<dbReference type="HOGENOM" id="CLU_034652_3_1_6"/>
<evidence type="ECO:0000256" key="5">
    <source>
        <dbReference type="ARBA" id="ARBA00023002"/>
    </source>
</evidence>
<name>K4KHW7_SIMAS</name>
<evidence type="ECO:0000313" key="11">
    <source>
        <dbReference type="Proteomes" id="UP000000466"/>
    </source>
</evidence>
<dbReference type="eggNOG" id="COG1858">
    <property type="taxonomic scope" value="Bacteria"/>
</dbReference>
<dbReference type="RefSeq" id="WP_015046867.1">
    <property type="nucleotide sequence ID" value="NC_018868.3"/>
</dbReference>
<keyword evidence="2 7" id="KW-0349">Heme</keyword>
<dbReference type="GO" id="GO:0004130">
    <property type="term" value="F:cytochrome-c peroxidase activity"/>
    <property type="evidence" value="ECO:0007669"/>
    <property type="project" value="TreeGrafter"/>
</dbReference>
<dbReference type="InterPro" id="IPR004852">
    <property type="entry name" value="Di-haem_cyt_c_peroxidsae"/>
</dbReference>
<keyword evidence="10" id="KW-0575">Peroxidase</keyword>
<dbReference type="AlphaFoldDB" id="K4KHW7"/>
<reference evidence="10 11" key="1">
    <citation type="journal article" date="2013" name="Genome Announc.">
        <title>Complete genome sequence of Simiduia agarivorans SA1(T), a marine bacterium able to degrade a variety of polysaccharides.</title>
        <authorList>
            <person name="Lin S.Y."/>
            <person name="Shieh W.Y."/>
            <person name="Chen J.S."/>
            <person name="Tang S.L."/>
        </authorList>
    </citation>
    <scope>NUCLEOTIDE SEQUENCE [LARGE SCALE GENOMIC DNA]</scope>
    <source>
        <strain evidence="11">DSM 21679 / JCM 13881 / BCRC 17597 / SA1</strain>
    </source>
</reference>
<evidence type="ECO:0000256" key="4">
    <source>
        <dbReference type="ARBA" id="ARBA00022729"/>
    </source>
</evidence>
<evidence type="ECO:0000256" key="3">
    <source>
        <dbReference type="ARBA" id="ARBA00022723"/>
    </source>
</evidence>
<protein>
    <submittedName>
        <fullName evidence="10">Di-heme cytochrome c peroxidase family protein</fullName>
    </submittedName>
</protein>
<keyword evidence="3 7" id="KW-0479">Metal-binding</keyword>
<dbReference type="EMBL" id="CP003746">
    <property type="protein sequence ID" value="AFU98694.1"/>
    <property type="molecule type" value="Genomic_DNA"/>
</dbReference>
<proteinExistence type="predicted"/>
<organism evidence="10 11">
    <name type="scientific">Simiduia agarivorans (strain DSM 21679 / JCM 13881 / BCRC 17597 / SA1)</name>
    <dbReference type="NCBI Taxonomy" id="1117647"/>
    <lineage>
        <taxon>Bacteria</taxon>
        <taxon>Pseudomonadati</taxon>
        <taxon>Pseudomonadota</taxon>
        <taxon>Gammaproteobacteria</taxon>
        <taxon>Cellvibrionales</taxon>
        <taxon>Cellvibrionaceae</taxon>
        <taxon>Simiduia</taxon>
    </lineage>
</organism>
<dbReference type="GO" id="GO:0030313">
    <property type="term" value="C:cell envelope"/>
    <property type="evidence" value="ECO:0007669"/>
    <property type="project" value="UniProtKB-SubCell"/>
</dbReference>
<evidence type="ECO:0000256" key="6">
    <source>
        <dbReference type="ARBA" id="ARBA00023004"/>
    </source>
</evidence>
<dbReference type="Gene3D" id="1.10.760.10">
    <property type="entry name" value="Cytochrome c-like domain"/>
    <property type="match status" value="2"/>
</dbReference>
<dbReference type="Pfam" id="PF03150">
    <property type="entry name" value="CCP_MauG"/>
    <property type="match status" value="1"/>
</dbReference>
<evidence type="ECO:0000259" key="9">
    <source>
        <dbReference type="PROSITE" id="PS51007"/>
    </source>
</evidence>
<dbReference type="GO" id="GO:0009055">
    <property type="term" value="F:electron transfer activity"/>
    <property type="evidence" value="ECO:0007669"/>
    <property type="project" value="InterPro"/>
</dbReference>
<dbReference type="InterPro" id="IPR051395">
    <property type="entry name" value="Cytochrome_c_Peroxidase/MauG"/>
</dbReference>
<gene>
    <name evidence="10" type="ordered locus">M5M_07515</name>
</gene>
<dbReference type="InterPro" id="IPR036909">
    <property type="entry name" value="Cyt_c-like_dom_sf"/>
</dbReference>
<evidence type="ECO:0000256" key="8">
    <source>
        <dbReference type="SAM" id="SignalP"/>
    </source>
</evidence>
<evidence type="ECO:0000256" key="7">
    <source>
        <dbReference type="PROSITE-ProRule" id="PRU00433"/>
    </source>
</evidence>
<dbReference type="SUPFAM" id="SSF46626">
    <property type="entry name" value="Cytochrome c"/>
    <property type="match status" value="2"/>
</dbReference>
<evidence type="ECO:0000313" key="10">
    <source>
        <dbReference type="EMBL" id="AFU98694.1"/>
    </source>
</evidence>
<feature type="signal peptide" evidence="8">
    <location>
        <begin position="1"/>
        <end position="20"/>
    </location>
</feature>
<feature type="domain" description="Cytochrome c" evidence="9">
    <location>
        <begin position="232"/>
        <end position="365"/>
    </location>
</feature>
<dbReference type="PANTHER" id="PTHR30600">
    <property type="entry name" value="CYTOCHROME C PEROXIDASE-RELATED"/>
    <property type="match status" value="1"/>
</dbReference>
<dbReference type="PANTHER" id="PTHR30600:SF10">
    <property type="entry name" value="BLL6722 PROTEIN"/>
    <property type="match status" value="1"/>
</dbReference>
<dbReference type="OrthoDB" id="9805202at2"/>
<dbReference type="PROSITE" id="PS51007">
    <property type="entry name" value="CYTC"/>
    <property type="match status" value="1"/>
</dbReference>
<comment type="subcellular location">
    <subcellularLocation>
        <location evidence="1">Cell envelope</location>
    </subcellularLocation>
</comment>
<evidence type="ECO:0000256" key="1">
    <source>
        <dbReference type="ARBA" id="ARBA00004196"/>
    </source>
</evidence>
<dbReference type="GO" id="GO:0020037">
    <property type="term" value="F:heme binding"/>
    <property type="evidence" value="ECO:0007669"/>
    <property type="project" value="InterPro"/>
</dbReference>
<feature type="chain" id="PRO_5003878320" evidence="8">
    <location>
        <begin position="21"/>
        <end position="404"/>
    </location>
</feature>
<keyword evidence="6 7" id="KW-0408">Iron</keyword>
<dbReference type="STRING" id="1117647.M5M_07515"/>
<sequence length="404" mass="44678">MTKYFLLGLMCLSASAVATATTDASITLANHCPPGFELTQQNSCKLHSLYDQYNSLYNRGVGGLKTALPTRRDGFSPQQIDLGRHLFFDPILSGDKSLSCASCHHPQLGFADGLPRSIGIHGREATRAAPSLWNMAFLTRFFWDARASSLEEQMQGPLYSDVEMGNNPGQLLTDLNANADYRRLFAEAFPEQAQTITLDQIYLAIAAFETSLVSLNSRYDHYAHGFHGALNQTEQEGLNIFRSFVARCAECHTPPLFTNQQVAVIGVAEPDGRPFDTGAETIFNNPTWRGGFKVPSLRNIARTAPYMHSGTFDSLRDATEFYTLGRGHALTEAQNKNMVLHWHIWEPKLTDDELDLLVTFMETLTDESFTPAIPAQVPSGLPPVGQLPPALQQTITFEEGNSDE</sequence>
<keyword evidence="5" id="KW-0560">Oxidoreductase</keyword>